<dbReference type="RefSeq" id="XP_067069602.1">
    <property type="nucleotide sequence ID" value="XM_067211807.1"/>
</dbReference>
<dbReference type="SMART" id="SM00823">
    <property type="entry name" value="PKS_PP"/>
    <property type="match status" value="2"/>
</dbReference>
<dbReference type="SUPFAM" id="SSF53901">
    <property type="entry name" value="Thiolase-like"/>
    <property type="match status" value="2"/>
</dbReference>
<comment type="caution">
    <text evidence="9">The sequence shown here is derived from an EMBL/GenBank/DDBJ whole genome shotgun (WGS) entry which is preliminary data.</text>
</comment>
<feature type="domain" description="PKS/mFAS DH" evidence="8">
    <location>
        <begin position="3307"/>
        <end position="3648"/>
    </location>
</feature>
<accession>A0A1J4MXD7</accession>
<dbReference type="PROSITE" id="PS00455">
    <property type="entry name" value="AMP_BINDING"/>
    <property type="match status" value="1"/>
</dbReference>
<dbReference type="PANTHER" id="PTHR43775:SF37">
    <property type="entry name" value="SI:DKEY-61P9.11"/>
    <property type="match status" value="1"/>
</dbReference>
<evidence type="ECO:0000256" key="1">
    <source>
        <dbReference type="ARBA" id="ARBA00022450"/>
    </source>
</evidence>
<name>A0A1J4MXD7_9CRYT</name>
<dbReference type="InterPro" id="IPR014031">
    <property type="entry name" value="Ketoacyl_synth_C"/>
</dbReference>
<dbReference type="InterPro" id="IPR014030">
    <property type="entry name" value="Ketoacyl_synth_N"/>
</dbReference>
<dbReference type="GO" id="GO:0004315">
    <property type="term" value="F:3-oxoacyl-[acyl-carrier-protein] synthase activity"/>
    <property type="evidence" value="ECO:0007669"/>
    <property type="project" value="InterPro"/>
</dbReference>
<dbReference type="InterPro" id="IPR011032">
    <property type="entry name" value="GroES-like_sf"/>
</dbReference>
<dbReference type="InterPro" id="IPR013149">
    <property type="entry name" value="ADH-like_C"/>
</dbReference>
<dbReference type="Gene3D" id="3.90.180.10">
    <property type="entry name" value="Medium-chain alcohol dehydrogenases, catalytic domain"/>
    <property type="match status" value="1"/>
</dbReference>
<dbReference type="InterPro" id="IPR018201">
    <property type="entry name" value="Ketoacyl_synth_AS"/>
</dbReference>
<dbReference type="InterPro" id="IPR042104">
    <property type="entry name" value="PKS_dehydratase_sf"/>
</dbReference>
<dbReference type="Pfam" id="PF00109">
    <property type="entry name" value="ketoacyl-synt"/>
    <property type="match status" value="2"/>
</dbReference>
<feature type="domain" description="Carrier" evidence="6">
    <location>
        <begin position="764"/>
        <end position="840"/>
    </location>
</feature>
<dbReference type="SMART" id="SM00825">
    <property type="entry name" value="PKS_KS"/>
    <property type="match status" value="2"/>
</dbReference>
<dbReference type="PROSITE" id="PS00012">
    <property type="entry name" value="PHOSPHOPANTETHEINE"/>
    <property type="match status" value="1"/>
</dbReference>
<dbReference type="SMART" id="SM01294">
    <property type="entry name" value="PKS_PP_betabranch"/>
    <property type="match status" value="1"/>
</dbReference>
<dbReference type="InterPro" id="IPR020843">
    <property type="entry name" value="ER"/>
</dbReference>
<dbReference type="Pfam" id="PF00550">
    <property type="entry name" value="PP-binding"/>
    <property type="match status" value="2"/>
</dbReference>
<dbReference type="InterPro" id="IPR036291">
    <property type="entry name" value="NAD(P)-bd_dom_sf"/>
</dbReference>
<organism evidence="9 10">
    <name type="scientific">Cryptosporidium andersoni</name>
    <dbReference type="NCBI Taxonomy" id="117008"/>
    <lineage>
        <taxon>Eukaryota</taxon>
        <taxon>Sar</taxon>
        <taxon>Alveolata</taxon>
        <taxon>Apicomplexa</taxon>
        <taxon>Conoidasida</taxon>
        <taxon>Coccidia</taxon>
        <taxon>Eucoccidiorida</taxon>
        <taxon>Eimeriorina</taxon>
        <taxon>Cryptosporidiidae</taxon>
        <taxon>Cryptosporidium</taxon>
    </lineage>
</organism>
<dbReference type="InterPro" id="IPR049900">
    <property type="entry name" value="PKS_mFAS_DH"/>
</dbReference>
<evidence type="ECO:0000256" key="3">
    <source>
        <dbReference type="ARBA" id="ARBA00022679"/>
    </source>
</evidence>
<dbReference type="Gene3D" id="3.40.50.720">
    <property type="entry name" value="NAD(P)-binding Rossmann-like Domain"/>
    <property type="match status" value="1"/>
</dbReference>
<keyword evidence="2" id="KW-0597">Phosphoprotein</keyword>
<dbReference type="GO" id="GO:0004312">
    <property type="term" value="F:fatty acid synthase activity"/>
    <property type="evidence" value="ECO:0007669"/>
    <property type="project" value="TreeGrafter"/>
</dbReference>
<feature type="active site" description="Proton acceptor; for dehydratase activity" evidence="5">
    <location>
        <position position="3349"/>
    </location>
</feature>
<dbReference type="GO" id="GO:0031177">
    <property type="term" value="F:phosphopantetheine binding"/>
    <property type="evidence" value="ECO:0007669"/>
    <property type="project" value="InterPro"/>
</dbReference>
<dbReference type="GO" id="GO:0016491">
    <property type="term" value="F:oxidoreductase activity"/>
    <property type="evidence" value="ECO:0007669"/>
    <property type="project" value="InterPro"/>
</dbReference>
<keyword evidence="4" id="KW-0511">Multifunctional enzyme</keyword>
<dbReference type="Gene3D" id="3.30.300.30">
    <property type="match status" value="1"/>
</dbReference>
<feature type="region of interest" description="C-terminal hotdog fold" evidence="5">
    <location>
        <begin position="3474"/>
        <end position="3648"/>
    </location>
</feature>
<dbReference type="PROSITE" id="PS52019">
    <property type="entry name" value="PKS_MFAS_DH"/>
    <property type="match status" value="2"/>
</dbReference>
<feature type="domain" description="Ketosynthase family 3 (KS3)" evidence="7">
    <location>
        <begin position="860"/>
        <end position="1305"/>
    </location>
</feature>
<evidence type="ECO:0000259" key="6">
    <source>
        <dbReference type="PROSITE" id="PS50075"/>
    </source>
</evidence>
<proteinExistence type="predicted"/>
<dbReference type="Gene3D" id="3.10.129.110">
    <property type="entry name" value="Polyketide synthase dehydratase"/>
    <property type="match status" value="2"/>
</dbReference>
<keyword evidence="3" id="KW-0808">Transferase</keyword>
<dbReference type="SUPFAM" id="SSF51735">
    <property type="entry name" value="NAD(P)-binding Rossmann-fold domains"/>
    <property type="match status" value="1"/>
</dbReference>
<dbReference type="SUPFAM" id="SSF56801">
    <property type="entry name" value="Acetyl-CoA synthetase-like"/>
    <property type="match status" value="1"/>
</dbReference>
<feature type="domain" description="Ketosynthase family 3 (KS3)" evidence="7">
    <location>
        <begin position="2835"/>
        <end position="3265"/>
    </location>
</feature>
<dbReference type="CDD" id="cd05931">
    <property type="entry name" value="FAAL"/>
    <property type="match status" value="1"/>
</dbReference>
<dbReference type="GO" id="GO:0044550">
    <property type="term" value="P:secondary metabolite biosynthetic process"/>
    <property type="evidence" value="ECO:0007669"/>
    <property type="project" value="UniProtKB-ARBA"/>
</dbReference>
<dbReference type="InterPro" id="IPR009081">
    <property type="entry name" value="PP-bd_ACP"/>
</dbReference>
<dbReference type="PROSITE" id="PS52004">
    <property type="entry name" value="KS3_2"/>
    <property type="match status" value="2"/>
</dbReference>
<gene>
    <name evidence="9" type="ORF">cand_015720</name>
</gene>
<dbReference type="Pfam" id="PF14765">
    <property type="entry name" value="PS-DH"/>
    <property type="match status" value="2"/>
</dbReference>
<dbReference type="InterPro" id="IPR042099">
    <property type="entry name" value="ANL_N_sf"/>
</dbReference>
<protein>
    <submittedName>
        <fullName evidence="9">Polyketide synthase</fullName>
    </submittedName>
</protein>
<dbReference type="SUPFAM" id="SSF47336">
    <property type="entry name" value="ACP-like"/>
    <property type="match status" value="2"/>
</dbReference>
<dbReference type="InterPro" id="IPR013154">
    <property type="entry name" value="ADH-like_N"/>
</dbReference>
<dbReference type="PROSITE" id="PS50075">
    <property type="entry name" value="CARRIER"/>
    <property type="match status" value="2"/>
</dbReference>
<dbReference type="InterPro" id="IPR045851">
    <property type="entry name" value="AMP-bd_C_sf"/>
</dbReference>
<dbReference type="InterPro" id="IPR020841">
    <property type="entry name" value="PKS_Beta-ketoAc_synthase_dom"/>
</dbReference>
<feature type="region of interest" description="N-terminal hotdog fold" evidence="5">
    <location>
        <begin position="1336"/>
        <end position="1493"/>
    </location>
</feature>
<evidence type="ECO:0000313" key="9">
    <source>
        <dbReference type="EMBL" id="OII77756.1"/>
    </source>
</evidence>
<sequence length="3834" mass="428908">MNSCTMFCDNSDYDAIIRRLELLKNKFPNNKIFTWISEHGNEEETLSYDGLIKSAQIISHFLLNELGLKRGERVLLCFAPGISFIRSFYGCLASGIVAVPVYPADPSNPVQVNRLRNIVDSSSAKVCLTDQNYNKIISLAKIRYFSEPVWSSLSWYSSDKIIDDYIDCLSLLRKDDSNKENKCGNPDSSQQSISKESVFYRKKENKIINYEYPKCTPDSIAFLQFTSGSTGSPKGVAITHGSLLHNCIACLRTYQLPFDTETGEIDISYKGKMDDVPVYEYLDKLIEFNLRFVSKFGYPVKSLSWLPMYHDMGLIGFIVAPPLFGVESYLLSPLSFIKSPSIWLKLIAKYKVVASAAPNFAFDYVCKKITEKDMLEIKEHGGLASLKYGGILNGSEPIRLATIEKFSIMFSEVGFCASSLIPAYGMAENTLLISGLRRFPLLGPRILIVKSSELSINDSVVVVKDFRLLCSCPSCKKREDLAKLQLSSLVKSEFKHIIGCGLVAVPNDCIVVVDPQTKNELPSGHIGEIWISSKSKGAGYVNLDELSRDTFFAEIRSNSKYQSKNFLRTGDLGFIYDSEVFIVGREKDVIIIRGKNYYPQDIEQAVDSAHDCIRPGCNVAFSVDVDGEEKIVVVAEVRKDTVSSHSSGIASKLFNYFTNTKSNDKIYEVRDQIIRAVRRNTGLDIHRIVIIMQKSLPKTSSGKVQRRETKKIILNGELGNSILLDEYNLEKSILNTVINPHVGETNLIKEDAYEDYHSVCSEIPLREDLLETVMSIVKTILGDNYAPNLDDSLLELGFESMKAVEVSTALSHEFNLDLPATLVFDYPTLRLIIEYIERIRQGNHSSIILSSNYKNDPTTNKQFVISAVSTHLPGSWYRNSYSEFWELLCSGKTATRSVPYGRWDTLRYHNGKAYTFDLTNKQGYYTDIGGFLNGVEYFSYGKFKISEKEALLMDPQQRLVVNNVYNITKHIANYQNNLIGVYVASCSNDWSQILSSSGAEPSAYTSTGSSPSILANRISFINNFTGPSITVDTACSSSLVAIDVALHHLNSNSCSCAIVVGVNTILNPAVYVSFCKSRMLSISGVCKPFDGSADGFVRGEGCIAIAIESSNSATRKIATITASSVKQDGKSTTLTAPKGISQQITIQSCLLNANLHPQHIHYVESHGTGTPLGDPIEISALSKVFLKEDGKRRIFHDREVPLVIGAVKANIGHLEGAAGMAGVLKTILLMSKRYCPGITNFNYLNQHINTLLANNEDSKKLGLLFNKTNNGITFEELGYERGELLNCGISSFGFGGTNAHVILSEGIDIDNIWNYELEIKENVQSDSYMPWTARFHPFITSKEEIEKLWIYSTDMCAILSYVEEHVIQNQIIFPASGLIELTVAVAKLACIDKIFKEDICVVTSSLINNRNTLIEDLNSSEVNKFTNQTIISLIFTAPIIIRNIEILKPILIDPKYNEHFLKTSIDISLGDLRISSNNAIHLTGNVKLLLDEIVTTEIIEKSELMLSNFKKNCVNRIEKERLYLLLKKIGLDYRGTYRGVEYIYIGESMGFGKILTENYSTKTFTIAPWILDSAFHVAGGILLLDKNLSHPYIPTYFEEVYIYSVPEECHSLYSLVNILRYDESSVRCDISLVDEFGKPVVLLIGITFVKYVSNKEEVCPNSSISVLEPDVNILRNDVLDNCPVNFTLDYRKMDWIPLLVSDIESLSNYKVKNLIFITSLLTPLQEKSQFSHFIKIVNEDELLKHDLRLFSRAIILENDIETISRILILIGSSIKVSVVTENAIPIKTATQSSIEIPINSITWDFIQDKHSNLHTSLSLIDVYSFEEPIDQILFGIITLEKLDAQMIKSDSFILPHVVVREGNNTYAFHSETIFIGYISEYLKVFDNFGQKHIEYKLKARGKLSNFERHYVDEIKNQIALSPNEIRVQIKAVGLNFRDVLNVMNLYPGDPDEPGSDFSGIITEKGSDVHLYSVGDQVWGFAKGCFKSHIVTVQNLVSIKPASLTFEEAAALPAIYCTVEAAFRDLAKVKSGDFVLIHASTGGVGIAAIQYCLNVGAIIFATCSSANKREWLRGLGVQYITSSRDPDIFDQEIKILLSLASNRYRLGKVSRLDIVLNCLGEKFIINSLNHIKEDGTFVELGKRHILQQEDMKKIKQGVNYHILAIDDLVSNNPNYIHDLLSRYNNCFMNFQNPILPVKSFNIDSCTLDAFRYMQRAVHIGKIVVTMPPPYTLMFEILAGDNDVLDRALKHGRKCVENFDGSLDIMEVNQWINDDQQGSIIKGELFPLIKDLLSRDSQDNPIKIVEKYKSIVVKLFLDSLKIPTETIHLIANSHKSSGITIRVLFDIPILVESITKNISDMIGYTNNQLHIFICTDRVERRTIIQNNIKIDYYPNLNGIDTGSIHIAVITASMLLGKLSYVATIRNIIPFLKPHGLLFVLNPFGNGKLSNIIRQLYQQFSAKIRVPIDINKTEEILMDVDDTFRVIAEDKKGIVRLFASSKLHSQTKLLTNSSISELSFKRGYHIIICPDLDEVSLMAAIQILKEAGAENFIFVMLSNNFLNIPNIMTIKLNAEQLDIQLLERLEEAGIREVSGMICLPFNNKESSFLFNFFWKIHFASTKISSRSLQYFLLCSHGDSNMTIIESLCRYRRNIGLVGEIAIWRYGSNLAKNVNQSFIQSAIRFAIMRHTTTLTLTKCKSDEDKLVVLNSVSSKNTNALEILRQALGEVSGVNISNFSIDTPLSNLGLDSLSAVELRNILSSRTGINLSATILFDYPTLSQLAKHIDDIIEMNEINSDNRNLMVNCKSKVSEFIALSRRVPHLRNMVFGSQLNSTYRAKSLAITGISCILPGNSTTPSKFWDNVLAPVSSCMSEIPLNRFDIDEFYIPFEDFNNFLYTNKNVTYSRHGAFIKDIELFDYLFFGITAQEAFTMDPQQRILLETTSYALNTSGFNAFKIENEEMGVYIGCCCSDWNYLSTKLNINPTSFTATGAAASIIANRISFVYGIKGPSVTIDTACSSSLVAVDMAFNNISVGNIKTAIVAGIQLILAPSYYIVFSKANMLSPLGLSKTFDTSADGFARGEGCVALIIEDTDTVLNKQIYGIIRGTGVNQDGKSASLTAPNGPSQRKVIQKTLEIAELLPNDINYIETHGTGTPLGDPIEFGAIKDVFSKERSGEPLYLGTLKPNIGHLEGASGISGILKALLVLSKKILPGNSFIKNMNTHIDTNSSQGNINIPLCPTILKGQKLFAGISSFGFGGTNAHVIIESSPNDIFWDEPNIQFERKALPWIVPAHPFIGPRVSGFIPPVDPASIGLIINNSNEICLEPKPKNSEICRYIRYIGETVYNIVSGHQIHGEVVFPAAAFIETFFGGAINYANAQGINNKTIAYTFKNIRFFSPLILPFNLTLTSSKLMLDINYNKVNLTQSIDLSIYTVGIDIFEDNELLHSSTSLNIETFEPDGTTGKVLDLSKLENDMDSNFSIDGFYQDISKLGFEYKNSYKTLKKIYLDDECTYGLVELSEMTGFDYSLCIHPSLLDGCFHAVAVSIVAKHLGNGSKMFYIPVNIERIQLIPTNYRQNITFTHSSFLNTNFGNLISSVVVSVSKLHLDFTSNLASADLEIFAPEVPNSDRYKQFLTIKELSFKAVDRLASVINIQKKCPYSWKLKWENLSDQKFVTKVNNEPSIESPSKLIKWKPTGYKFNFRVQDNSLNSTEEIFKMINGNTVEHIEVPLYIANSSSELYSDLENLQSFLQLLASEKSNRSPLFITILTQGATYAKTEYLSSMHHSAIFGYMRSARNELSSKFGIEPLVFDLIVLWIQKYWFQDLNQQQNLTTALT</sequence>
<dbReference type="InterPro" id="IPR050091">
    <property type="entry name" value="PKS_NRPS_Biosynth_Enz"/>
</dbReference>
<dbReference type="SUPFAM" id="SSF50129">
    <property type="entry name" value="GroES-like"/>
    <property type="match status" value="1"/>
</dbReference>
<feature type="active site" description="Proton donor; for dehydratase activity" evidence="5">
    <location>
        <position position="1572"/>
    </location>
</feature>
<dbReference type="Pfam" id="PF08240">
    <property type="entry name" value="ADH_N"/>
    <property type="match status" value="1"/>
</dbReference>
<dbReference type="VEuPathDB" id="CryptoDB:cand_015720"/>
<feature type="region of interest" description="C-terminal hotdog fold" evidence="5">
    <location>
        <begin position="1514"/>
        <end position="1657"/>
    </location>
</feature>
<dbReference type="Gene3D" id="3.40.47.10">
    <property type="match status" value="2"/>
</dbReference>
<dbReference type="InterPro" id="IPR016039">
    <property type="entry name" value="Thiolase-like"/>
</dbReference>
<dbReference type="GeneID" id="92365757"/>
<keyword evidence="10" id="KW-1185">Reference proteome</keyword>
<evidence type="ECO:0000256" key="5">
    <source>
        <dbReference type="PROSITE-ProRule" id="PRU01363"/>
    </source>
</evidence>
<dbReference type="Gene3D" id="3.40.50.12780">
    <property type="entry name" value="N-terminal domain of ligase-like"/>
    <property type="match status" value="1"/>
</dbReference>
<dbReference type="CDD" id="cd05195">
    <property type="entry name" value="enoyl_red"/>
    <property type="match status" value="1"/>
</dbReference>
<dbReference type="GO" id="GO:0006633">
    <property type="term" value="P:fatty acid biosynthetic process"/>
    <property type="evidence" value="ECO:0007669"/>
    <property type="project" value="InterPro"/>
</dbReference>
<dbReference type="Pfam" id="PF00501">
    <property type="entry name" value="AMP-binding"/>
    <property type="match status" value="1"/>
</dbReference>
<evidence type="ECO:0000259" key="8">
    <source>
        <dbReference type="PROSITE" id="PS52019"/>
    </source>
</evidence>
<dbReference type="EMBL" id="LRBS01000031">
    <property type="protein sequence ID" value="OII77756.1"/>
    <property type="molecule type" value="Genomic_DNA"/>
</dbReference>
<dbReference type="InterPro" id="IPR020845">
    <property type="entry name" value="AMP-binding_CS"/>
</dbReference>
<dbReference type="InterPro" id="IPR020806">
    <property type="entry name" value="PKS_PP-bd"/>
</dbReference>
<feature type="domain" description="Carrier" evidence="6">
    <location>
        <begin position="2713"/>
        <end position="2787"/>
    </location>
</feature>
<keyword evidence="1" id="KW-0596">Phosphopantetheine</keyword>
<dbReference type="Pfam" id="PF00107">
    <property type="entry name" value="ADH_zinc_N"/>
    <property type="match status" value="1"/>
</dbReference>
<feature type="active site" description="Proton acceptor; for dehydratase activity" evidence="5">
    <location>
        <position position="1365"/>
    </location>
</feature>
<dbReference type="OrthoDB" id="16262at2759"/>
<evidence type="ECO:0000313" key="10">
    <source>
        <dbReference type="Proteomes" id="UP000186804"/>
    </source>
</evidence>
<dbReference type="InterPro" id="IPR000873">
    <property type="entry name" value="AMP-dep_synth/lig_dom"/>
</dbReference>
<dbReference type="Gene3D" id="1.10.1200.10">
    <property type="entry name" value="ACP-like"/>
    <property type="match status" value="2"/>
</dbReference>
<dbReference type="PANTHER" id="PTHR43775">
    <property type="entry name" value="FATTY ACID SYNTHASE"/>
    <property type="match status" value="1"/>
</dbReference>
<dbReference type="InterPro" id="IPR040097">
    <property type="entry name" value="FAAL/FAAC"/>
</dbReference>
<dbReference type="InterPro" id="IPR036736">
    <property type="entry name" value="ACP-like_sf"/>
</dbReference>
<feature type="active site" description="Proton donor; for dehydratase activity" evidence="5">
    <location>
        <position position="3534"/>
    </location>
</feature>
<dbReference type="InterPro" id="IPR006162">
    <property type="entry name" value="Ppantetheine_attach_site"/>
</dbReference>
<evidence type="ECO:0000256" key="2">
    <source>
        <dbReference type="ARBA" id="ARBA00022553"/>
    </source>
</evidence>
<dbReference type="Proteomes" id="UP000186804">
    <property type="component" value="Unassembled WGS sequence"/>
</dbReference>
<feature type="domain" description="PKS/mFAS DH" evidence="8">
    <location>
        <begin position="1336"/>
        <end position="1657"/>
    </location>
</feature>
<dbReference type="PROSITE" id="PS00606">
    <property type="entry name" value="KS3_1"/>
    <property type="match status" value="2"/>
</dbReference>
<dbReference type="Pfam" id="PF02801">
    <property type="entry name" value="Ketoacyl-synt_C"/>
    <property type="match status" value="2"/>
</dbReference>
<feature type="region of interest" description="N-terminal hotdog fold" evidence="5">
    <location>
        <begin position="3307"/>
        <end position="3456"/>
    </location>
</feature>
<dbReference type="SMART" id="SM00829">
    <property type="entry name" value="PKS_ER"/>
    <property type="match status" value="1"/>
</dbReference>
<dbReference type="CDD" id="cd00833">
    <property type="entry name" value="PKS"/>
    <property type="match status" value="2"/>
</dbReference>
<evidence type="ECO:0000259" key="7">
    <source>
        <dbReference type="PROSITE" id="PS52004"/>
    </source>
</evidence>
<evidence type="ECO:0000256" key="4">
    <source>
        <dbReference type="ARBA" id="ARBA00023268"/>
    </source>
</evidence>
<dbReference type="InterPro" id="IPR049551">
    <property type="entry name" value="PKS_DH_C"/>
</dbReference>
<reference evidence="9 10" key="1">
    <citation type="submission" date="2016-10" db="EMBL/GenBank/DDBJ databases">
        <title>Reductive evolution of mitochondrial metabolism and differential evolution of invasion-related proteins in Cryptosporidium.</title>
        <authorList>
            <person name="Liu S."/>
            <person name="Roellig D.M."/>
            <person name="Guo Y."/>
            <person name="Li N."/>
            <person name="Frace M.A."/>
            <person name="Tang K."/>
            <person name="Zhang L."/>
            <person name="Feng Y."/>
            <person name="Xiao L."/>
        </authorList>
    </citation>
    <scope>NUCLEOTIDE SEQUENCE [LARGE SCALE GENOMIC DNA]</scope>
    <source>
        <strain evidence="9">30847</strain>
    </source>
</reference>